<evidence type="ECO:0000313" key="1">
    <source>
        <dbReference type="EMBL" id="HJG30893.1"/>
    </source>
</evidence>
<organism evidence="1 2">
    <name type="scientific">Collinsella ihumii</name>
    <dbReference type="NCBI Taxonomy" id="1720204"/>
    <lineage>
        <taxon>Bacteria</taxon>
        <taxon>Bacillati</taxon>
        <taxon>Actinomycetota</taxon>
        <taxon>Coriobacteriia</taxon>
        <taxon>Coriobacteriales</taxon>
        <taxon>Coriobacteriaceae</taxon>
        <taxon>Collinsella</taxon>
    </lineage>
</organism>
<accession>A0A921IRX2</accession>
<proteinExistence type="predicted"/>
<dbReference type="Proteomes" id="UP000746751">
    <property type="component" value="Unassembled WGS sequence"/>
</dbReference>
<dbReference type="EMBL" id="DYVF01000041">
    <property type="protein sequence ID" value="HJG30893.1"/>
    <property type="molecule type" value="Genomic_DNA"/>
</dbReference>
<dbReference type="AlphaFoldDB" id="A0A921IRX2"/>
<name>A0A921IRX2_9ACTN</name>
<sequence length="92" mass="10583">MEAILVRPYAEFPDETVIAYGDMRDDCTVEILIERPRDWGFDSARCLMPAYRWLDVDGFSESDLDNLESFLRDNAPLIFEFASDPEGGWRAA</sequence>
<gene>
    <name evidence="1" type="ORF">K8U80_05810</name>
</gene>
<reference evidence="1" key="1">
    <citation type="journal article" date="2021" name="PeerJ">
        <title>Extensive microbial diversity within the chicken gut microbiome revealed by metagenomics and culture.</title>
        <authorList>
            <person name="Gilroy R."/>
            <person name="Ravi A."/>
            <person name="Getino M."/>
            <person name="Pursley I."/>
            <person name="Horton D.L."/>
            <person name="Alikhan N.F."/>
            <person name="Baker D."/>
            <person name="Gharbi K."/>
            <person name="Hall N."/>
            <person name="Watson M."/>
            <person name="Adriaenssens E.M."/>
            <person name="Foster-Nyarko E."/>
            <person name="Jarju S."/>
            <person name="Secka A."/>
            <person name="Antonio M."/>
            <person name="Oren A."/>
            <person name="Chaudhuri R.R."/>
            <person name="La Ragione R."/>
            <person name="Hildebrand F."/>
            <person name="Pallen M.J."/>
        </authorList>
    </citation>
    <scope>NUCLEOTIDE SEQUENCE</scope>
    <source>
        <strain evidence="1">ChiGjej2B2-7701</strain>
    </source>
</reference>
<comment type="caution">
    <text evidence="1">The sequence shown here is derived from an EMBL/GenBank/DDBJ whole genome shotgun (WGS) entry which is preliminary data.</text>
</comment>
<protein>
    <submittedName>
        <fullName evidence="1">Uncharacterized protein</fullName>
    </submittedName>
</protein>
<reference evidence="1" key="2">
    <citation type="submission" date="2021-09" db="EMBL/GenBank/DDBJ databases">
        <authorList>
            <person name="Gilroy R."/>
        </authorList>
    </citation>
    <scope>NUCLEOTIDE SEQUENCE</scope>
    <source>
        <strain evidence="1">ChiGjej2B2-7701</strain>
    </source>
</reference>
<evidence type="ECO:0000313" key="2">
    <source>
        <dbReference type="Proteomes" id="UP000746751"/>
    </source>
</evidence>